<proteinExistence type="predicted"/>
<name>A0AA38RK07_9PEZI</name>
<evidence type="ECO:0000313" key="3">
    <source>
        <dbReference type="Proteomes" id="UP001174691"/>
    </source>
</evidence>
<comment type="caution">
    <text evidence="2">The sequence shown here is derived from an EMBL/GenBank/DDBJ whole genome shotgun (WGS) entry which is preliminary data.</text>
</comment>
<dbReference type="AlphaFoldDB" id="A0AA38RK07"/>
<feature type="compositionally biased region" description="Basic and acidic residues" evidence="1">
    <location>
        <begin position="124"/>
        <end position="134"/>
    </location>
</feature>
<sequence length="134" mass="14981">MTTKNSGHERSGPRLPKLKLPGVAWVIGWPIKGIVVNPATRVSAASTSTLALFDDTYDGGRRGDPVWLFVRHKTWHCPMLVRRHTQQFHGAARHTEDARRKYMPPEELRACEGAGGKITSPPCKTRDALERSEL</sequence>
<dbReference type="EMBL" id="JANBVN010000131">
    <property type="protein sequence ID" value="KAJ9139315.1"/>
    <property type="molecule type" value="Genomic_DNA"/>
</dbReference>
<reference evidence="2" key="1">
    <citation type="submission" date="2022-07" db="EMBL/GenBank/DDBJ databases">
        <title>Fungi with potential for degradation of polypropylene.</title>
        <authorList>
            <person name="Gostincar C."/>
        </authorList>
    </citation>
    <scope>NUCLEOTIDE SEQUENCE</scope>
    <source>
        <strain evidence="2">EXF-13287</strain>
    </source>
</reference>
<organism evidence="2 3">
    <name type="scientific">Coniochaeta hoffmannii</name>
    <dbReference type="NCBI Taxonomy" id="91930"/>
    <lineage>
        <taxon>Eukaryota</taxon>
        <taxon>Fungi</taxon>
        <taxon>Dikarya</taxon>
        <taxon>Ascomycota</taxon>
        <taxon>Pezizomycotina</taxon>
        <taxon>Sordariomycetes</taxon>
        <taxon>Sordariomycetidae</taxon>
        <taxon>Coniochaetales</taxon>
        <taxon>Coniochaetaceae</taxon>
        <taxon>Coniochaeta</taxon>
    </lineage>
</organism>
<evidence type="ECO:0000256" key="1">
    <source>
        <dbReference type="SAM" id="MobiDB-lite"/>
    </source>
</evidence>
<protein>
    <submittedName>
        <fullName evidence="2">Uncharacterized protein</fullName>
    </submittedName>
</protein>
<dbReference type="Proteomes" id="UP001174691">
    <property type="component" value="Unassembled WGS sequence"/>
</dbReference>
<gene>
    <name evidence="2" type="ORF">NKR19_g7480</name>
</gene>
<keyword evidence="3" id="KW-1185">Reference proteome</keyword>
<accession>A0AA38RK07</accession>
<evidence type="ECO:0000313" key="2">
    <source>
        <dbReference type="EMBL" id="KAJ9139315.1"/>
    </source>
</evidence>
<feature type="region of interest" description="Disordered" evidence="1">
    <location>
        <begin position="110"/>
        <end position="134"/>
    </location>
</feature>